<accession>A0A118JSC2</accession>
<name>A0A118JSC2_CYNCS</name>
<dbReference type="EMBL" id="LEKV01005325">
    <property type="protein sequence ID" value="KVH88942.1"/>
    <property type="molecule type" value="Genomic_DNA"/>
</dbReference>
<feature type="compositionally biased region" description="Low complexity" evidence="1">
    <location>
        <begin position="195"/>
        <end position="205"/>
    </location>
</feature>
<feature type="region of interest" description="Disordered" evidence="1">
    <location>
        <begin position="194"/>
        <end position="231"/>
    </location>
</feature>
<evidence type="ECO:0000256" key="3">
    <source>
        <dbReference type="SAM" id="SignalP"/>
    </source>
</evidence>
<comment type="caution">
    <text evidence="4">The sequence shown here is derived from an EMBL/GenBank/DDBJ whole genome shotgun (WGS) entry which is preliminary data.</text>
</comment>
<dbReference type="Pfam" id="PF16974">
    <property type="entry name" value="NAR2"/>
    <property type="match status" value="1"/>
</dbReference>
<feature type="transmembrane region" description="Helical" evidence="2">
    <location>
        <begin position="241"/>
        <end position="270"/>
    </location>
</feature>
<dbReference type="Proteomes" id="UP000243975">
    <property type="component" value="Unassembled WGS sequence"/>
</dbReference>
<dbReference type="PANTHER" id="PTHR34806">
    <property type="entry name" value="HIGH-AFFINITY NITRATE TRANSPORTER 3.2"/>
    <property type="match status" value="1"/>
</dbReference>
<dbReference type="GO" id="GO:0010167">
    <property type="term" value="P:response to nitrate"/>
    <property type="evidence" value="ECO:0007669"/>
    <property type="project" value="InterPro"/>
</dbReference>
<keyword evidence="5" id="KW-1185">Reference proteome</keyword>
<keyword evidence="2" id="KW-1133">Transmembrane helix</keyword>
<keyword evidence="2" id="KW-0472">Membrane</keyword>
<evidence type="ECO:0000313" key="4">
    <source>
        <dbReference type="EMBL" id="KVH88942.1"/>
    </source>
</evidence>
<evidence type="ECO:0000256" key="2">
    <source>
        <dbReference type="SAM" id="Phobius"/>
    </source>
</evidence>
<evidence type="ECO:0000256" key="1">
    <source>
        <dbReference type="SAM" id="MobiDB-lite"/>
    </source>
</evidence>
<gene>
    <name evidence="4" type="ORF">Ccrd_024681</name>
</gene>
<feature type="signal peptide" evidence="3">
    <location>
        <begin position="1"/>
        <end position="21"/>
    </location>
</feature>
<evidence type="ECO:0000313" key="5">
    <source>
        <dbReference type="Proteomes" id="UP000243975"/>
    </source>
</evidence>
<keyword evidence="3" id="KW-0732">Signal</keyword>
<dbReference type="GO" id="GO:0005886">
    <property type="term" value="C:plasma membrane"/>
    <property type="evidence" value="ECO:0007669"/>
    <property type="project" value="TreeGrafter"/>
</dbReference>
<dbReference type="AlphaFoldDB" id="A0A118JSC2"/>
<keyword evidence="2" id="KW-0812">Transmembrane</keyword>
<dbReference type="InterPro" id="IPR016605">
    <property type="entry name" value="Transptr_NO3_Nar2"/>
</dbReference>
<dbReference type="GO" id="GO:0015112">
    <property type="term" value="F:nitrate transmembrane transporter activity"/>
    <property type="evidence" value="ECO:0007669"/>
    <property type="project" value="TreeGrafter"/>
</dbReference>
<sequence>MKCIFLRVHLLLFFLSKIANGDVLFSSLTHSLYVVASPTDGQVLKAGEDRITVSLGLNPTNQTDDESYKNVKVKLCYAPISQVDRKWRRTVDNLEKDKTCQFTVWDKPYDGNNQTFEWEVEKDIPTAMYFVRAYAYNSSHQETAYGQTTNDKKTSNLFKVEAQLPQRFRPSPPSSVPTVTPILPVHTQEPTAHLPISSPASSIPPRVSPPPPAAQGRQGIGLSRYPSPPLRVPPPRKTKRLTWLVAICCVLFWIVVILGGLILLIVYLAYRPRYPKFDIASASLNTVYLDLGYLLNGDLTLLANFTNPNKKVNVEFRYMVINLYFEGTLIAARYVEPLSVSRRGYELRDVHMVSSQIPFSRRHVARLNEQMRTGRIMFETKSFLRTTSTLGGFFRYSYWLHGHCKFVVSGPPSGVLVAKSCVTKR</sequence>
<dbReference type="STRING" id="59895.A0A118JSC2"/>
<organism evidence="4 5">
    <name type="scientific">Cynara cardunculus var. scolymus</name>
    <name type="common">Globe artichoke</name>
    <name type="synonym">Cynara scolymus</name>
    <dbReference type="NCBI Taxonomy" id="59895"/>
    <lineage>
        <taxon>Eukaryota</taxon>
        <taxon>Viridiplantae</taxon>
        <taxon>Streptophyta</taxon>
        <taxon>Embryophyta</taxon>
        <taxon>Tracheophyta</taxon>
        <taxon>Spermatophyta</taxon>
        <taxon>Magnoliopsida</taxon>
        <taxon>eudicotyledons</taxon>
        <taxon>Gunneridae</taxon>
        <taxon>Pentapetalae</taxon>
        <taxon>asterids</taxon>
        <taxon>campanulids</taxon>
        <taxon>Asterales</taxon>
        <taxon>Asteraceae</taxon>
        <taxon>Carduoideae</taxon>
        <taxon>Cardueae</taxon>
        <taxon>Carduinae</taxon>
        <taxon>Cynara</taxon>
    </lineage>
</organism>
<feature type="chain" id="PRO_5007159625" description="Late embryogenesis abundant protein, LEA-14" evidence="3">
    <location>
        <begin position="22"/>
        <end position="425"/>
    </location>
</feature>
<reference evidence="4 5" key="1">
    <citation type="journal article" date="2016" name="Sci. Rep.">
        <title>The genome sequence of the outbreeding globe artichoke constructed de novo incorporating a phase-aware low-pass sequencing strategy of F1 progeny.</title>
        <authorList>
            <person name="Scaglione D."/>
            <person name="Reyes-Chin-Wo S."/>
            <person name="Acquadro A."/>
            <person name="Froenicke L."/>
            <person name="Portis E."/>
            <person name="Beitel C."/>
            <person name="Tirone M."/>
            <person name="Mauro R."/>
            <person name="Lo Monaco A."/>
            <person name="Mauromicale G."/>
            <person name="Faccioli P."/>
            <person name="Cattivelli L."/>
            <person name="Rieseberg L."/>
            <person name="Michelmore R."/>
            <person name="Lanteri S."/>
        </authorList>
    </citation>
    <scope>NUCLEOTIDE SEQUENCE [LARGE SCALE GENOMIC DNA]</scope>
    <source>
        <strain evidence="4">2C</strain>
    </source>
</reference>
<dbReference type="PANTHER" id="PTHR34806:SF10">
    <property type="entry name" value="HIGH-AFFINITY NITRATE TRANSPORTER"/>
    <property type="match status" value="1"/>
</dbReference>
<proteinExistence type="predicted"/>
<protein>
    <recommendedName>
        <fullName evidence="6">Late embryogenesis abundant protein, LEA-14</fullName>
    </recommendedName>
</protein>
<evidence type="ECO:0008006" key="6">
    <source>
        <dbReference type="Google" id="ProtNLM"/>
    </source>
</evidence>
<dbReference type="Gramene" id="KVH88942">
    <property type="protein sequence ID" value="KVH88942"/>
    <property type="gene ID" value="Ccrd_024681"/>
</dbReference>